<dbReference type="InterPro" id="IPR006726">
    <property type="entry name" value="PHBA_efflux_AaeB/fusaric-R"/>
</dbReference>
<keyword evidence="9" id="KW-1185">Reference proteome</keyword>
<name>A0A4Y5YY27_9GAMM</name>
<gene>
    <name evidence="8" type="ORF">FIV34_01120</name>
</gene>
<evidence type="ECO:0000313" key="8">
    <source>
        <dbReference type="EMBL" id="QDE37900.1"/>
    </source>
</evidence>
<keyword evidence="4 7" id="KW-0812">Transmembrane</keyword>
<evidence type="ECO:0000256" key="4">
    <source>
        <dbReference type="ARBA" id="ARBA00022692"/>
    </source>
</evidence>
<keyword evidence="6 7" id="KW-0472">Membrane</keyword>
<dbReference type="Proteomes" id="UP000316093">
    <property type="component" value="Chromosome"/>
</dbReference>
<feature type="transmembrane region" description="Helical" evidence="7">
    <location>
        <begin position="440"/>
        <end position="459"/>
    </location>
</feature>
<feature type="transmembrane region" description="Helical" evidence="7">
    <location>
        <begin position="109"/>
        <end position="132"/>
    </location>
</feature>
<feature type="transmembrane region" description="Helical" evidence="7">
    <location>
        <begin position="59"/>
        <end position="78"/>
    </location>
</feature>
<evidence type="ECO:0000256" key="3">
    <source>
        <dbReference type="ARBA" id="ARBA00022475"/>
    </source>
</evidence>
<dbReference type="GO" id="GO:0005886">
    <property type="term" value="C:plasma membrane"/>
    <property type="evidence" value="ECO:0007669"/>
    <property type="project" value="UniProtKB-SubCell"/>
</dbReference>
<organism evidence="8 9">
    <name type="scientific">Luteibacter pinisoli</name>
    <dbReference type="NCBI Taxonomy" id="2589080"/>
    <lineage>
        <taxon>Bacteria</taxon>
        <taxon>Pseudomonadati</taxon>
        <taxon>Pseudomonadota</taxon>
        <taxon>Gammaproteobacteria</taxon>
        <taxon>Lysobacterales</taxon>
        <taxon>Rhodanobacteraceae</taxon>
        <taxon>Luteibacter</taxon>
    </lineage>
</organism>
<feature type="transmembrane region" description="Helical" evidence="7">
    <location>
        <begin position="388"/>
        <end position="404"/>
    </location>
</feature>
<dbReference type="OrthoDB" id="9807111at2"/>
<keyword evidence="2" id="KW-0813">Transport</keyword>
<feature type="transmembrane region" description="Helical" evidence="7">
    <location>
        <begin position="12"/>
        <end position="29"/>
    </location>
</feature>
<dbReference type="KEGG" id="lpy:FIV34_01120"/>
<evidence type="ECO:0000256" key="1">
    <source>
        <dbReference type="ARBA" id="ARBA00004651"/>
    </source>
</evidence>
<evidence type="ECO:0000256" key="5">
    <source>
        <dbReference type="ARBA" id="ARBA00022989"/>
    </source>
</evidence>
<dbReference type="EMBL" id="CP041046">
    <property type="protein sequence ID" value="QDE37900.1"/>
    <property type="molecule type" value="Genomic_DNA"/>
</dbReference>
<protein>
    <submittedName>
        <fullName evidence="8">FUSC family protein</fullName>
    </submittedName>
</protein>
<evidence type="ECO:0000256" key="7">
    <source>
        <dbReference type="SAM" id="Phobius"/>
    </source>
</evidence>
<feature type="transmembrane region" description="Helical" evidence="7">
    <location>
        <begin position="84"/>
        <end position="102"/>
    </location>
</feature>
<comment type="subcellular location">
    <subcellularLocation>
        <location evidence="1">Cell membrane</location>
        <topology evidence="1">Multi-pass membrane protein</topology>
    </subcellularLocation>
</comment>
<dbReference type="AlphaFoldDB" id="A0A4Y5YY27"/>
<dbReference type="Pfam" id="PF04632">
    <property type="entry name" value="FUSC"/>
    <property type="match status" value="1"/>
</dbReference>
<evidence type="ECO:0000313" key="9">
    <source>
        <dbReference type="Proteomes" id="UP000316093"/>
    </source>
</evidence>
<keyword evidence="3" id="KW-1003">Cell membrane</keyword>
<dbReference type="RefSeq" id="WP_139978846.1">
    <property type="nucleotide sequence ID" value="NZ_CP041046.1"/>
</dbReference>
<feature type="transmembrane region" description="Helical" evidence="7">
    <location>
        <begin position="362"/>
        <end position="382"/>
    </location>
</feature>
<proteinExistence type="predicted"/>
<keyword evidence="5 7" id="KW-1133">Transmembrane helix</keyword>
<dbReference type="PANTHER" id="PTHR30509:SF9">
    <property type="entry name" value="MULTIDRUG RESISTANCE PROTEIN MDTO"/>
    <property type="match status" value="1"/>
</dbReference>
<sequence length="678" mass="72621">MRFALPTTSEWLYSGKAFLAAILAFYIALRIPLPNPYWSFASVYIVSHPLSGATRSKSIYRAFGTLLGATMAVLLVSLFATRPLTLVLAMGAWSALALYLSLRDNTPSAYGFLLASYTTPLIGVSAIIAPGLVFDTAVARSEEILLGIVCASVVSTVLFPDRVGPVFHDRVAALMKDASAWAVRRLRDPARRTTPPLRFNLLSDIASLDGLITHLGHDATRRNEASEARQLRYRMTMLIPQVASLGDALAHAATTEAGAARACGVVLADVIAWLERGVEGTPGHGDDLRAAITALRDAQGTPSASTLPVANVTERLRDLVDLWQDCLRLHRAFVDKAPVTPTLAYRDAGPDDSRRFYDHVQMIHAALSPALAFVIAATAWLYSGWPGGAFGVVLVAVSTAFFAASDAPAALIGRFFLWQAISVVAGLVYLFYIFPQLTSFAGVALAMAPPLILVGTLTGRPAFNMGVLLVTSQTISGIALHNNSAANFEDYANSSLAALGGLAFAAVWSAVTRPFGAEIAARRLAVANWREQVALSRSDRRMERNVALSRMVDRTAQWMPRLALTTGKPLSHTDAVRDLRVSVALIDLREQRARGADLIDIVLDASHFYFQQCLAARTSLPPPAALLTTIDTAIAALAGAHGDAAAALLRYRLALLALPPVAMAEPISPQPTQPILSQ</sequence>
<evidence type="ECO:0000256" key="2">
    <source>
        <dbReference type="ARBA" id="ARBA00022448"/>
    </source>
</evidence>
<evidence type="ECO:0000256" key="6">
    <source>
        <dbReference type="ARBA" id="ARBA00023136"/>
    </source>
</evidence>
<feature type="transmembrane region" description="Helical" evidence="7">
    <location>
        <begin position="416"/>
        <end position="434"/>
    </location>
</feature>
<dbReference type="PANTHER" id="PTHR30509">
    <property type="entry name" value="P-HYDROXYBENZOIC ACID EFFLUX PUMP SUBUNIT-RELATED"/>
    <property type="match status" value="1"/>
</dbReference>
<accession>A0A4Y5YY27</accession>
<reference evidence="8 9" key="1">
    <citation type="submission" date="2019-06" db="EMBL/GenBank/DDBJ databases">
        <title>A complete genome sequence for Luteibacter pinisoli MAH-14.</title>
        <authorList>
            <person name="Baltrus D.A."/>
        </authorList>
    </citation>
    <scope>NUCLEOTIDE SEQUENCE [LARGE SCALE GENOMIC DNA]</scope>
    <source>
        <strain evidence="8 9">MAH-14</strain>
    </source>
</reference>
<dbReference type="GO" id="GO:0022857">
    <property type="term" value="F:transmembrane transporter activity"/>
    <property type="evidence" value="ECO:0007669"/>
    <property type="project" value="InterPro"/>
</dbReference>